<sequence length="271" mass="28631">MFVRQHILFSSLLASTLLTQATLADIAFSSPKAGATIKGSTIDITFADGPGDPSINDFTSYTLQLCAGGNDADSYTPILTFTDKGDLSSPDYPAEITSLTIGGNTKNAYFLRTIGVAPGGTVINYSSRFTLSDMTGTFSPAVEAGLADVSGTDGPETDNQIANPQNAAVAPGASAAAGGPEYQVPYSMQTGVIRYAPMAVRAPSKITAKGDARQYPTSDYNIWLRTGMPAPIPTQTITDLFTYSVQSMEPTIAPAPQPSDDMQKFLNRWKD</sequence>
<dbReference type="GO" id="GO:0005576">
    <property type="term" value="C:extracellular region"/>
    <property type="evidence" value="ECO:0007669"/>
    <property type="project" value="TreeGrafter"/>
</dbReference>
<keyword evidence="6" id="KW-1185">Reference proteome</keyword>
<evidence type="ECO:0000259" key="3">
    <source>
        <dbReference type="Pfam" id="PF05390"/>
    </source>
</evidence>
<dbReference type="Pfam" id="PF10342">
    <property type="entry name" value="Kre9_KNH"/>
    <property type="match status" value="1"/>
</dbReference>
<dbReference type="EMBL" id="JAKLMC020000002">
    <property type="protein sequence ID" value="KAK5957695.1"/>
    <property type="molecule type" value="Genomic_DNA"/>
</dbReference>
<feature type="signal peptide" evidence="2">
    <location>
        <begin position="1"/>
        <end position="24"/>
    </location>
</feature>
<feature type="domain" description="Yeast cell wall synthesis Kre9/Knh1 C-terminal" evidence="3">
    <location>
        <begin position="182"/>
        <end position="260"/>
    </location>
</feature>
<proteinExistence type="predicted"/>
<accession>A0AAN8IBV0</accession>
<dbReference type="AlphaFoldDB" id="A0AAN8IBV0"/>
<evidence type="ECO:0000256" key="1">
    <source>
        <dbReference type="ARBA" id="ARBA00022729"/>
    </source>
</evidence>
<dbReference type="InterPro" id="IPR008659">
    <property type="entry name" value="Kre9/Knh1_C"/>
</dbReference>
<dbReference type="PANTHER" id="PTHR28154:SF1">
    <property type="entry name" value="CELL WALL SYNTHESIS PROTEIN KNH1-RELATED"/>
    <property type="match status" value="1"/>
</dbReference>
<dbReference type="PANTHER" id="PTHR28154">
    <property type="entry name" value="CELL WALL SYNTHESIS PROTEIN KNH1-RELATED"/>
    <property type="match status" value="1"/>
</dbReference>
<keyword evidence="1 2" id="KW-0732">Signal</keyword>
<gene>
    <name evidence="5" type="primary">KRE9</name>
    <name evidence="5" type="ORF">OHC33_000884</name>
</gene>
<evidence type="ECO:0000256" key="2">
    <source>
        <dbReference type="SAM" id="SignalP"/>
    </source>
</evidence>
<dbReference type="Proteomes" id="UP001316803">
    <property type="component" value="Unassembled WGS sequence"/>
</dbReference>
<protein>
    <submittedName>
        <fullName evidence="5">Cell wall synthesis protein kre9</fullName>
    </submittedName>
</protein>
<evidence type="ECO:0000259" key="4">
    <source>
        <dbReference type="Pfam" id="PF10342"/>
    </source>
</evidence>
<evidence type="ECO:0000313" key="6">
    <source>
        <dbReference type="Proteomes" id="UP001316803"/>
    </source>
</evidence>
<dbReference type="InterPro" id="IPR018466">
    <property type="entry name" value="Kre9/Knh1-like_N"/>
</dbReference>
<dbReference type="GO" id="GO:0006078">
    <property type="term" value="P:(1-&gt;6)-beta-D-glucan biosynthetic process"/>
    <property type="evidence" value="ECO:0007669"/>
    <property type="project" value="InterPro"/>
</dbReference>
<comment type="caution">
    <text evidence="5">The sequence shown here is derived from an EMBL/GenBank/DDBJ whole genome shotgun (WGS) entry which is preliminary data.</text>
</comment>
<dbReference type="GO" id="GO:0031505">
    <property type="term" value="P:fungal-type cell wall organization"/>
    <property type="evidence" value="ECO:0007669"/>
    <property type="project" value="TreeGrafter"/>
</dbReference>
<dbReference type="GO" id="GO:0042546">
    <property type="term" value="P:cell wall biogenesis"/>
    <property type="evidence" value="ECO:0007669"/>
    <property type="project" value="InterPro"/>
</dbReference>
<feature type="domain" description="Yeast cell wall synthesis Kre9/Knh1-like N-terminal" evidence="4">
    <location>
        <begin position="30"/>
        <end position="131"/>
    </location>
</feature>
<evidence type="ECO:0000313" key="5">
    <source>
        <dbReference type="EMBL" id="KAK5957695.1"/>
    </source>
</evidence>
<feature type="chain" id="PRO_5042929588" evidence="2">
    <location>
        <begin position="25"/>
        <end position="271"/>
    </location>
</feature>
<dbReference type="Pfam" id="PF05390">
    <property type="entry name" value="Kre9_KNH1_C"/>
    <property type="match status" value="1"/>
</dbReference>
<dbReference type="InterPro" id="IPR045328">
    <property type="entry name" value="Kre9/Knh1"/>
</dbReference>
<name>A0AAN8IBV0_9EURO</name>
<organism evidence="5 6">
    <name type="scientific">Knufia fluminis</name>
    <dbReference type="NCBI Taxonomy" id="191047"/>
    <lineage>
        <taxon>Eukaryota</taxon>
        <taxon>Fungi</taxon>
        <taxon>Dikarya</taxon>
        <taxon>Ascomycota</taxon>
        <taxon>Pezizomycotina</taxon>
        <taxon>Eurotiomycetes</taxon>
        <taxon>Chaetothyriomycetidae</taxon>
        <taxon>Chaetothyriales</taxon>
        <taxon>Trichomeriaceae</taxon>
        <taxon>Knufia</taxon>
    </lineage>
</organism>
<reference evidence="5 6" key="1">
    <citation type="submission" date="2022-12" db="EMBL/GenBank/DDBJ databases">
        <title>Genomic features and morphological characterization of a novel Knufia sp. strain isolated from spacecraft assembly facility.</title>
        <authorList>
            <person name="Teixeira M."/>
            <person name="Chander A.M."/>
            <person name="Stajich J.E."/>
            <person name="Venkateswaran K."/>
        </authorList>
    </citation>
    <scope>NUCLEOTIDE SEQUENCE [LARGE SCALE GENOMIC DNA]</scope>
    <source>
        <strain evidence="5 6">FJI-L2-BK-P2</strain>
    </source>
</reference>